<dbReference type="InterPro" id="IPR001763">
    <property type="entry name" value="Rhodanese-like_dom"/>
</dbReference>
<organism evidence="2 3">
    <name type="scientific">Candidatus Nitronauta litoralis</name>
    <dbReference type="NCBI Taxonomy" id="2705533"/>
    <lineage>
        <taxon>Bacteria</taxon>
        <taxon>Pseudomonadati</taxon>
        <taxon>Nitrospinota/Tectimicrobiota group</taxon>
        <taxon>Nitrospinota</taxon>
        <taxon>Nitrospinia</taxon>
        <taxon>Nitrospinales</taxon>
        <taxon>Nitrospinaceae</taxon>
        <taxon>Candidatus Nitronauta</taxon>
    </lineage>
</organism>
<dbReference type="Pfam" id="PF00581">
    <property type="entry name" value="Rhodanese"/>
    <property type="match status" value="1"/>
</dbReference>
<evidence type="ECO:0000313" key="3">
    <source>
        <dbReference type="Proteomes" id="UP000594688"/>
    </source>
</evidence>
<dbReference type="SUPFAM" id="SSF52821">
    <property type="entry name" value="Rhodanese/Cell cycle control phosphatase"/>
    <property type="match status" value="1"/>
</dbReference>
<feature type="domain" description="Rhodanese" evidence="1">
    <location>
        <begin position="18"/>
        <end position="106"/>
    </location>
</feature>
<proteinExistence type="predicted"/>
<gene>
    <name evidence="2" type="ORF">G3M70_11365</name>
</gene>
<sequence length="112" mass="12539">MPTIDNIDPIELKRQLDAGEVECLLDVRDEWEHSLVALPDSIHIPLNELVDRMMELAFEEEIVVYCHVGQRSRRAADILIEAGVKTVHNLAGGIDAYSQVADASVPRYRAAM</sequence>
<dbReference type="Gene3D" id="3.40.250.10">
    <property type="entry name" value="Rhodanese-like domain"/>
    <property type="match status" value="1"/>
</dbReference>
<dbReference type="PROSITE" id="PS50206">
    <property type="entry name" value="RHODANESE_3"/>
    <property type="match status" value="1"/>
</dbReference>
<dbReference type="InterPro" id="IPR036873">
    <property type="entry name" value="Rhodanese-like_dom_sf"/>
</dbReference>
<evidence type="ECO:0000313" key="2">
    <source>
        <dbReference type="EMBL" id="QPJ62437.1"/>
    </source>
</evidence>
<dbReference type="PANTHER" id="PTHR43031">
    <property type="entry name" value="FAD-DEPENDENT OXIDOREDUCTASE"/>
    <property type="match status" value="1"/>
</dbReference>
<protein>
    <submittedName>
        <fullName evidence="2">Rhodanese</fullName>
    </submittedName>
</protein>
<dbReference type="InterPro" id="IPR050229">
    <property type="entry name" value="GlpE_sulfurtransferase"/>
</dbReference>
<dbReference type="Proteomes" id="UP000594688">
    <property type="component" value="Chromosome"/>
</dbReference>
<evidence type="ECO:0000259" key="1">
    <source>
        <dbReference type="PROSITE" id="PS50206"/>
    </source>
</evidence>
<dbReference type="EMBL" id="CP048685">
    <property type="protein sequence ID" value="QPJ62437.1"/>
    <property type="molecule type" value="Genomic_DNA"/>
</dbReference>
<dbReference type="KEGG" id="nli:G3M70_11365"/>
<name>A0A7T0BXR9_9BACT</name>
<reference evidence="2 3" key="1">
    <citation type="submission" date="2020-02" db="EMBL/GenBank/DDBJ databases">
        <title>Genomic and physiological characterization of two novel Nitrospinaceae genera.</title>
        <authorList>
            <person name="Mueller A.J."/>
            <person name="Jung M.-Y."/>
            <person name="Strachan C.R."/>
            <person name="Herbold C.W."/>
            <person name="Kirkegaard R.H."/>
            <person name="Daims H."/>
        </authorList>
    </citation>
    <scope>NUCLEOTIDE SEQUENCE [LARGE SCALE GENOMIC DNA]</scope>
    <source>
        <strain evidence="2">EB</strain>
    </source>
</reference>
<dbReference type="PANTHER" id="PTHR43031:SF17">
    <property type="entry name" value="SULFURTRANSFERASE YTWF-RELATED"/>
    <property type="match status" value="1"/>
</dbReference>
<dbReference type="AlphaFoldDB" id="A0A7T0BXR9"/>
<dbReference type="SMART" id="SM00450">
    <property type="entry name" value="RHOD"/>
    <property type="match status" value="1"/>
</dbReference>
<accession>A0A7T0BXR9</accession>